<dbReference type="OrthoDB" id="2877624at2"/>
<dbReference type="EMBL" id="FRDL01000006">
    <property type="protein sequence ID" value="SHN69192.1"/>
    <property type="molecule type" value="Genomic_DNA"/>
</dbReference>
<keyword evidence="5 9" id="KW-0812">Transmembrane</keyword>
<feature type="transmembrane region" description="Helical" evidence="9">
    <location>
        <begin position="51"/>
        <end position="68"/>
    </location>
</feature>
<evidence type="ECO:0000259" key="10">
    <source>
        <dbReference type="Pfam" id="PF04290"/>
    </source>
</evidence>
<comment type="function">
    <text evidence="9">Part of the tripartite ATP-independent periplasmic (TRAP) transport system.</text>
</comment>
<dbReference type="PANTHER" id="PTHR35011:SF10">
    <property type="entry name" value="TRAP TRANSPORTER SMALL PERMEASE PROTEIN"/>
    <property type="match status" value="1"/>
</dbReference>
<evidence type="ECO:0000256" key="5">
    <source>
        <dbReference type="ARBA" id="ARBA00022692"/>
    </source>
</evidence>
<comment type="subunit">
    <text evidence="9">The complex comprises the extracytoplasmic solute receptor protein and the two transmembrane proteins.</text>
</comment>
<sequence>MSAFLRLARLASLAPVAAACAALFALMLMTFADVLMRSALDDPIEAATELTRVFMAIIVFSSLPVVSARGDHISVDLLDPLFRGRARRVRDALVALACGAMLTWPAGQAWKLALRARSYGDVTEYLHIPQYLPAGFVSLMTWAAAAALIARGALLLLAPRALREEEPGA</sequence>
<dbReference type="InterPro" id="IPR007387">
    <property type="entry name" value="TRAP_DctQ"/>
</dbReference>
<comment type="similarity">
    <text evidence="8 9">Belongs to the TRAP transporter small permease family.</text>
</comment>
<protein>
    <recommendedName>
        <fullName evidence="9">TRAP transporter small permease protein</fullName>
    </recommendedName>
</protein>
<evidence type="ECO:0000256" key="2">
    <source>
        <dbReference type="ARBA" id="ARBA00022448"/>
    </source>
</evidence>
<reference evidence="11 12" key="1">
    <citation type="submission" date="2016-12" db="EMBL/GenBank/DDBJ databases">
        <authorList>
            <person name="Song W.-J."/>
            <person name="Kurnit D.M."/>
        </authorList>
    </citation>
    <scope>NUCLEOTIDE SEQUENCE [LARGE SCALE GENOMIC DNA]</scope>
    <source>
        <strain evidence="11 12">CGMCC 1.10808</strain>
    </source>
</reference>
<keyword evidence="7 9" id="KW-0472">Membrane</keyword>
<dbReference type="STRING" id="1189325.SAMN04488119_106163"/>
<comment type="caution">
    <text evidence="9">Lacks conserved residue(s) required for the propagation of feature annotation.</text>
</comment>
<dbReference type="AlphaFoldDB" id="A0A1M7TEK8"/>
<evidence type="ECO:0000256" key="3">
    <source>
        <dbReference type="ARBA" id="ARBA00022475"/>
    </source>
</evidence>
<keyword evidence="3" id="KW-1003">Cell membrane</keyword>
<keyword evidence="2 9" id="KW-0813">Transport</keyword>
<feature type="transmembrane region" description="Helical" evidence="9">
    <location>
        <begin position="130"/>
        <end position="157"/>
    </location>
</feature>
<evidence type="ECO:0000256" key="4">
    <source>
        <dbReference type="ARBA" id="ARBA00022519"/>
    </source>
</evidence>
<keyword evidence="4 9" id="KW-0997">Cell inner membrane</keyword>
<dbReference type="PANTHER" id="PTHR35011">
    <property type="entry name" value="2,3-DIKETO-L-GULONATE TRAP TRANSPORTER SMALL PERMEASE PROTEIN YIAM"/>
    <property type="match status" value="1"/>
</dbReference>
<evidence type="ECO:0000313" key="11">
    <source>
        <dbReference type="EMBL" id="SHN69192.1"/>
    </source>
</evidence>
<dbReference type="RefSeq" id="WP_072747480.1">
    <property type="nucleotide sequence ID" value="NZ_FOHL01000006.1"/>
</dbReference>
<comment type="subcellular location">
    <subcellularLocation>
        <location evidence="1 9">Cell inner membrane</location>
        <topology evidence="1 9">Multi-pass membrane protein</topology>
    </subcellularLocation>
</comment>
<name>A0A1M7TEK8_9RHOB</name>
<feature type="transmembrane region" description="Helical" evidence="9">
    <location>
        <begin position="89"/>
        <end position="110"/>
    </location>
</feature>
<dbReference type="GO" id="GO:0005886">
    <property type="term" value="C:plasma membrane"/>
    <property type="evidence" value="ECO:0007669"/>
    <property type="project" value="UniProtKB-SubCell"/>
</dbReference>
<evidence type="ECO:0000256" key="6">
    <source>
        <dbReference type="ARBA" id="ARBA00022989"/>
    </source>
</evidence>
<evidence type="ECO:0000256" key="9">
    <source>
        <dbReference type="RuleBase" id="RU369079"/>
    </source>
</evidence>
<keyword evidence="6 9" id="KW-1133">Transmembrane helix</keyword>
<evidence type="ECO:0000256" key="1">
    <source>
        <dbReference type="ARBA" id="ARBA00004429"/>
    </source>
</evidence>
<dbReference type="Pfam" id="PF04290">
    <property type="entry name" value="DctQ"/>
    <property type="match status" value="1"/>
</dbReference>
<dbReference type="Proteomes" id="UP000184066">
    <property type="component" value="Unassembled WGS sequence"/>
</dbReference>
<evidence type="ECO:0000313" key="12">
    <source>
        <dbReference type="Proteomes" id="UP000184066"/>
    </source>
</evidence>
<proteinExistence type="inferred from homology"/>
<keyword evidence="12" id="KW-1185">Reference proteome</keyword>
<accession>A0A1M7TEK8</accession>
<dbReference type="GO" id="GO:0015740">
    <property type="term" value="P:C4-dicarboxylate transport"/>
    <property type="evidence" value="ECO:0007669"/>
    <property type="project" value="TreeGrafter"/>
</dbReference>
<evidence type="ECO:0000256" key="7">
    <source>
        <dbReference type="ARBA" id="ARBA00023136"/>
    </source>
</evidence>
<dbReference type="GO" id="GO:0022857">
    <property type="term" value="F:transmembrane transporter activity"/>
    <property type="evidence" value="ECO:0007669"/>
    <property type="project" value="UniProtKB-UniRule"/>
</dbReference>
<dbReference type="InterPro" id="IPR055348">
    <property type="entry name" value="DctQ"/>
</dbReference>
<gene>
    <name evidence="11" type="ORF">SAMN05216200_10639</name>
</gene>
<organism evidence="11 12">
    <name type="scientific">Oceanicella actignis</name>
    <dbReference type="NCBI Taxonomy" id="1189325"/>
    <lineage>
        <taxon>Bacteria</taxon>
        <taxon>Pseudomonadati</taxon>
        <taxon>Pseudomonadota</taxon>
        <taxon>Alphaproteobacteria</taxon>
        <taxon>Rhodobacterales</taxon>
        <taxon>Paracoccaceae</taxon>
        <taxon>Oceanicella</taxon>
    </lineage>
</organism>
<dbReference type="PROSITE" id="PS51257">
    <property type="entry name" value="PROKAR_LIPOPROTEIN"/>
    <property type="match status" value="1"/>
</dbReference>
<feature type="domain" description="Tripartite ATP-independent periplasmic transporters DctQ component" evidence="10">
    <location>
        <begin position="26"/>
        <end position="150"/>
    </location>
</feature>
<evidence type="ECO:0000256" key="8">
    <source>
        <dbReference type="ARBA" id="ARBA00038436"/>
    </source>
</evidence>